<dbReference type="EMBL" id="BOOC01000011">
    <property type="protein sequence ID" value="GIH39936.1"/>
    <property type="molecule type" value="Genomic_DNA"/>
</dbReference>
<evidence type="ECO:0000313" key="3">
    <source>
        <dbReference type="Proteomes" id="UP000603904"/>
    </source>
</evidence>
<dbReference type="Proteomes" id="UP000603904">
    <property type="component" value="Unassembled WGS sequence"/>
</dbReference>
<proteinExistence type="predicted"/>
<keyword evidence="3" id="KW-1185">Reference proteome</keyword>
<organism evidence="2 3">
    <name type="scientific">Microbispora corallina</name>
    <dbReference type="NCBI Taxonomy" id="83302"/>
    <lineage>
        <taxon>Bacteria</taxon>
        <taxon>Bacillati</taxon>
        <taxon>Actinomycetota</taxon>
        <taxon>Actinomycetes</taxon>
        <taxon>Streptosporangiales</taxon>
        <taxon>Streptosporangiaceae</taxon>
        <taxon>Microbispora</taxon>
    </lineage>
</organism>
<sequence>MDMGIAVQALDGVYGRSAAGVRTRLDHADNGGWNSVAEAETDREGRVQAWRGRRFERGLYRIVLDSDRYFVGLGLSAAYPEVALTFRMRAETDSYQIQVMLSPYSYSAYFGS</sequence>
<dbReference type="InterPro" id="IPR023416">
    <property type="entry name" value="Transthyretin/HIU_hydrolase_d"/>
</dbReference>
<evidence type="ECO:0000313" key="2">
    <source>
        <dbReference type="EMBL" id="GIH39936.1"/>
    </source>
</evidence>
<evidence type="ECO:0000259" key="1">
    <source>
        <dbReference type="Pfam" id="PF00576"/>
    </source>
</evidence>
<name>A0ABQ4FYR8_9ACTN</name>
<dbReference type="Pfam" id="PF00576">
    <property type="entry name" value="Transthyretin"/>
    <property type="match status" value="1"/>
</dbReference>
<protein>
    <submittedName>
        <fullName evidence="2">5-hydroxyisourate hydrolase</fullName>
    </submittedName>
</protein>
<dbReference type="InterPro" id="IPR036817">
    <property type="entry name" value="Transthyretin/HIU_hydrolase_sf"/>
</dbReference>
<reference evidence="2 3" key="1">
    <citation type="submission" date="2021-01" db="EMBL/GenBank/DDBJ databases">
        <title>Whole genome shotgun sequence of Microbispora corallina NBRC 16416.</title>
        <authorList>
            <person name="Komaki H."/>
            <person name="Tamura T."/>
        </authorList>
    </citation>
    <scope>NUCLEOTIDE SEQUENCE [LARGE SCALE GENOMIC DNA]</scope>
    <source>
        <strain evidence="2 3">NBRC 16416</strain>
    </source>
</reference>
<keyword evidence="2" id="KW-0378">Hydrolase</keyword>
<dbReference type="Gene3D" id="2.60.40.180">
    <property type="entry name" value="Transthyretin/hydroxyisourate hydrolase domain"/>
    <property type="match status" value="1"/>
</dbReference>
<accession>A0ABQ4FYR8</accession>
<dbReference type="PANTHER" id="PTHR10395:SF7">
    <property type="entry name" value="5-HYDROXYISOURATE HYDROLASE"/>
    <property type="match status" value="1"/>
</dbReference>
<dbReference type="PANTHER" id="PTHR10395">
    <property type="entry name" value="URICASE AND TRANSTHYRETIN-RELATED"/>
    <property type="match status" value="1"/>
</dbReference>
<gene>
    <name evidence="2" type="ORF">Mco01_29360</name>
</gene>
<feature type="domain" description="Transthyretin/hydroxyisourate hydrolase" evidence="1">
    <location>
        <begin position="6"/>
        <end position="111"/>
    </location>
</feature>
<comment type="caution">
    <text evidence="2">The sequence shown here is derived from an EMBL/GenBank/DDBJ whole genome shotgun (WGS) entry which is preliminary data.</text>
</comment>
<dbReference type="GO" id="GO:0016787">
    <property type="term" value="F:hydrolase activity"/>
    <property type="evidence" value="ECO:0007669"/>
    <property type="project" value="UniProtKB-KW"/>
</dbReference>
<dbReference type="SUPFAM" id="SSF49472">
    <property type="entry name" value="Transthyretin (synonym: prealbumin)"/>
    <property type="match status" value="1"/>
</dbReference>